<comment type="caution">
    <text evidence="1">The sequence shown here is derived from an EMBL/GenBank/DDBJ whole genome shotgun (WGS) entry which is preliminary data.</text>
</comment>
<accession>A0A401ULG5</accession>
<name>A0A401ULG5_9CLOT</name>
<protein>
    <submittedName>
        <fullName evidence="1">Uncharacterized protein</fullName>
    </submittedName>
</protein>
<sequence length="172" mass="20400">MLIEFVKEYINKYWKIQTSQWCNYFENENYNLSQIDAEIYDTVKLFNKEVQPIDRKSKIASLLMQKDLVDKDPLVSEIRNRIDNLDNYSDNISEDIKADRCQYKLALSYKMKDDVKKLMNTRNDLSKQMGFDSYPEVVLITEEIDKDNLVHSLNEFLESNLPKAIEIIKNII</sequence>
<keyword evidence="2" id="KW-1185">Reference proteome</keyword>
<evidence type="ECO:0000313" key="1">
    <source>
        <dbReference type="EMBL" id="GCD10367.1"/>
    </source>
</evidence>
<reference evidence="1 2" key="1">
    <citation type="submission" date="2018-11" db="EMBL/GenBank/DDBJ databases">
        <title>Genome sequencing and assembly of Clostridium tagluense strain A121.</title>
        <authorList>
            <person name="Murakami T."/>
            <person name="Segawa T."/>
            <person name="Shcherbakova V.A."/>
            <person name="Mori H."/>
            <person name="Yoshimura Y."/>
        </authorList>
    </citation>
    <scope>NUCLEOTIDE SEQUENCE [LARGE SCALE GENOMIC DNA]</scope>
    <source>
        <strain evidence="1 2">A121</strain>
    </source>
</reference>
<dbReference type="RefSeq" id="WP_185732654.1">
    <property type="nucleotide sequence ID" value="NZ_BHYK01000009.1"/>
</dbReference>
<dbReference type="Proteomes" id="UP000287872">
    <property type="component" value="Unassembled WGS sequence"/>
</dbReference>
<gene>
    <name evidence="1" type="ORF">Ctaglu_19900</name>
</gene>
<dbReference type="AlphaFoldDB" id="A0A401ULG5"/>
<proteinExistence type="predicted"/>
<evidence type="ECO:0000313" key="2">
    <source>
        <dbReference type="Proteomes" id="UP000287872"/>
    </source>
</evidence>
<dbReference type="EMBL" id="BHYK01000009">
    <property type="protein sequence ID" value="GCD10367.1"/>
    <property type="molecule type" value="Genomic_DNA"/>
</dbReference>
<organism evidence="1 2">
    <name type="scientific">Clostridium tagluense</name>
    <dbReference type="NCBI Taxonomy" id="360422"/>
    <lineage>
        <taxon>Bacteria</taxon>
        <taxon>Bacillati</taxon>
        <taxon>Bacillota</taxon>
        <taxon>Clostridia</taxon>
        <taxon>Eubacteriales</taxon>
        <taxon>Clostridiaceae</taxon>
        <taxon>Clostridium</taxon>
    </lineage>
</organism>